<keyword evidence="2" id="KW-1185">Reference proteome</keyword>
<evidence type="ECO:0000313" key="2">
    <source>
        <dbReference type="Proteomes" id="UP001162483"/>
    </source>
</evidence>
<accession>A0ABN9HLZ0</accession>
<sequence length="171" mass="19051">LLRDTELLLRDTELLLRDTELLLRDTELLLRDTELLLRDTELLLRDTELLLRDTDTELLLRDTELFVTQGHIIVELKSMSDNMQRSGRGGNVLGASRRGSREEGVEAALVAARGQCSRCHPAVVSPPTTLPSSIGWLGRLPLPRSPLTPTANGRCVRQTQPLVGMAREQAH</sequence>
<dbReference type="Proteomes" id="UP001162483">
    <property type="component" value="Unassembled WGS sequence"/>
</dbReference>
<reference evidence="1" key="1">
    <citation type="submission" date="2023-05" db="EMBL/GenBank/DDBJ databases">
        <authorList>
            <person name="Stuckert A."/>
        </authorList>
    </citation>
    <scope>NUCLEOTIDE SEQUENCE</scope>
</reference>
<protein>
    <submittedName>
        <fullName evidence="1">Uncharacterized protein</fullName>
    </submittedName>
</protein>
<feature type="non-terminal residue" evidence="1">
    <location>
        <position position="1"/>
    </location>
</feature>
<dbReference type="EMBL" id="CATNWA010021150">
    <property type="protein sequence ID" value="CAI9621502.1"/>
    <property type="molecule type" value="Genomic_DNA"/>
</dbReference>
<gene>
    <name evidence="1" type="ORF">SPARVUS_LOCUS16152627</name>
</gene>
<organism evidence="1 2">
    <name type="scientific">Staurois parvus</name>
    <dbReference type="NCBI Taxonomy" id="386267"/>
    <lineage>
        <taxon>Eukaryota</taxon>
        <taxon>Metazoa</taxon>
        <taxon>Chordata</taxon>
        <taxon>Craniata</taxon>
        <taxon>Vertebrata</taxon>
        <taxon>Euteleostomi</taxon>
        <taxon>Amphibia</taxon>
        <taxon>Batrachia</taxon>
        <taxon>Anura</taxon>
        <taxon>Neobatrachia</taxon>
        <taxon>Ranoidea</taxon>
        <taxon>Ranidae</taxon>
        <taxon>Staurois</taxon>
    </lineage>
</organism>
<comment type="caution">
    <text evidence="1">The sequence shown here is derived from an EMBL/GenBank/DDBJ whole genome shotgun (WGS) entry which is preliminary data.</text>
</comment>
<proteinExistence type="predicted"/>
<evidence type="ECO:0000313" key="1">
    <source>
        <dbReference type="EMBL" id="CAI9621502.1"/>
    </source>
</evidence>
<name>A0ABN9HLZ0_9NEOB</name>